<gene>
    <name evidence="2" type="ORF">AWC27_07705</name>
</gene>
<comment type="caution">
    <text evidence="2">The sequence shown here is derived from an EMBL/GenBank/DDBJ whole genome shotgun (WGS) entry which is preliminary data.</text>
</comment>
<dbReference type="EMBL" id="LQPW01000144">
    <property type="protein sequence ID" value="ORW94038.1"/>
    <property type="molecule type" value="Genomic_DNA"/>
</dbReference>
<sequence>MTRTRALTLAACALALIATAATVAGCDRDQSTPTAEYAVYAEYALTNKPVVPGWNTRVFNTREVQEGQSISLDDKTGVVTLQPGRYHITASSIVNYYDSASLTTIPMNPTPAAGYARLRRLEDATPPNTKPTPHLINSSNSKALSVGTGSNADVIPSLMETFLKVDNETKLVVEHQVGDQVKDIYLQVNGNGSIWHINARIAIQRL</sequence>
<dbReference type="PROSITE" id="PS51257">
    <property type="entry name" value="PROKAR_LIPOPROTEIN"/>
    <property type="match status" value="1"/>
</dbReference>
<evidence type="ECO:0000256" key="1">
    <source>
        <dbReference type="SAM" id="SignalP"/>
    </source>
</evidence>
<feature type="signal peptide" evidence="1">
    <location>
        <begin position="1"/>
        <end position="20"/>
    </location>
</feature>
<dbReference type="AlphaFoldDB" id="A0A1X2E131"/>
<evidence type="ECO:0000313" key="2">
    <source>
        <dbReference type="EMBL" id="ORW94038.1"/>
    </source>
</evidence>
<proteinExistence type="predicted"/>
<dbReference type="RefSeq" id="WP_085672228.1">
    <property type="nucleotide sequence ID" value="NZ_JACKRU010000604.1"/>
</dbReference>
<evidence type="ECO:0000313" key="3">
    <source>
        <dbReference type="Proteomes" id="UP000193317"/>
    </source>
</evidence>
<organism evidence="2 3">
    <name type="scientific">Mycobacterium szulgai</name>
    <dbReference type="NCBI Taxonomy" id="1787"/>
    <lineage>
        <taxon>Bacteria</taxon>
        <taxon>Bacillati</taxon>
        <taxon>Actinomycetota</taxon>
        <taxon>Actinomycetes</taxon>
        <taxon>Mycobacteriales</taxon>
        <taxon>Mycobacteriaceae</taxon>
        <taxon>Mycobacterium</taxon>
    </lineage>
</organism>
<feature type="chain" id="PRO_5012168347" evidence="1">
    <location>
        <begin position="21"/>
        <end position="206"/>
    </location>
</feature>
<protein>
    <submittedName>
        <fullName evidence="2">Uncharacterized protein</fullName>
    </submittedName>
</protein>
<keyword evidence="3" id="KW-1185">Reference proteome</keyword>
<keyword evidence="1" id="KW-0732">Signal</keyword>
<accession>A0A1X2E131</accession>
<reference evidence="2 3" key="1">
    <citation type="submission" date="2016-01" db="EMBL/GenBank/DDBJ databases">
        <title>The new phylogeny of the genus Mycobacterium.</title>
        <authorList>
            <person name="Tarcisio F."/>
            <person name="Conor M."/>
            <person name="Antonella G."/>
            <person name="Elisabetta G."/>
            <person name="Giulia F.S."/>
            <person name="Sara T."/>
            <person name="Anna F."/>
            <person name="Clotilde B."/>
            <person name="Roberto B."/>
            <person name="Veronica D.S."/>
            <person name="Fabio R."/>
            <person name="Monica P."/>
            <person name="Olivier J."/>
            <person name="Enrico T."/>
            <person name="Nicola S."/>
        </authorList>
    </citation>
    <scope>NUCLEOTIDE SEQUENCE [LARGE SCALE GENOMIC DNA]</scope>
    <source>
        <strain evidence="2 3">DSM 44166</strain>
    </source>
</reference>
<dbReference type="OrthoDB" id="4713150at2"/>
<dbReference type="Proteomes" id="UP000193317">
    <property type="component" value="Unassembled WGS sequence"/>
</dbReference>
<name>A0A1X2E131_MYCSZ</name>